<dbReference type="SUPFAM" id="SSF49899">
    <property type="entry name" value="Concanavalin A-like lectins/glucanases"/>
    <property type="match status" value="1"/>
</dbReference>
<comment type="caution">
    <text evidence="5">The sequence shown here is derived from an EMBL/GenBank/DDBJ whole genome shotgun (WGS) entry which is preliminary data.</text>
</comment>
<accession>A0A318H9N8</accession>
<dbReference type="InterPro" id="IPR013320">
    <property type="entry name" value="ConA-like_dom_sf"/>
</dbReference>
<dbReference type="AlphaFoldDB" id="A0A318H9N8"/>
<dbReference type="CDD" id="cd08023">
    <property type="entry name" value="GH16_laminarinase_like"/>
    <property type="match status" value="1"/>
</dbReference>
<dbReference type="InterPro" id="IPR000757">
    <property type="entry name" value="Beta-glucanase-like"/>
</dbReference>
<dbReference type="GO" id="GO:0005975">
    <property type="term" value="P:carbohydrate metabolic process"/>
    <property type="evidence" value="ECO:0007669"/>
    <property type="project" value="InterPro"/>
</dbReference>
<dbReference type="PROSITE" id="PS51762">
    <property type="entry name" value="GH16_2"/>
    <property type="match status" value="1"/>
</dbReference>
<reference evidence="5 6" key="2">
    <citation type="submission" date="2018-06" db="EMBL/GenBank/DDBJ databases">
        <title>Sequencing of bacterial isolates from soil warming experiment in Harvard Forest, Massachusetts, USA.</title>
        <authorList>
            <person name="Deangelis K.PhD."/>
        </authorList>
    </citation>
    <scope>NUCLEOTIDE SEQUENCE [LARGE SCALE GENOMIC DNA]</scope>
    <source>
        <strain evidence="5 6">GAS496</strain>
    </source>
</reference>
<evidence type="ECO:0000259" key="4">
    <source>
        <dbReference type="PROSITE" id="PS51762"/>
    </source>
</evidence>
<dbReference type="PANTHER" id="PTHR10963">
    <property type="entry name" value="GLYCOSYL HYDROLASE-RELATED"/>
    <property type="match status" value="1"/>
</dbReference>
<keyword evidence="3" id="KW-0472">Membrane</keyword>
<evidence type="ECO:0000313" key="6">
    <source>
        <dbReference type="Proteomes" id="UP000247781"/>
    </source>
</evidence>
<dbReference type="GO" id="GO:0004553">
    <property type="term" value="F:hydrolase activity, hydrolyzing O-glycosyl compounds"/>
    <property type="evidence" value="ECO:0007669"/>
    <property type="project" value="InterPro"/>
</dbReference>
<keyword evidence="6" id="KW-1185">Reference proteome</keyword>
<evidence type="ECO:0000256" key="3">
    <source>
        <dbReference type="SAM" id="Phobius"/>
    </source>
</evidence>
<dbReference type="InterPro" id="IPR050546">
    <property type="entry name" value="Glycosyl_Hydrlase_16"/>
</dbReference>
<reference evidence="6" key="1">
    <citation type="submission" date="2018-05" db="EMBL/GenBank/DDBJ databases">
        <authorList>
            <person name="Deangelis K."/>
            <person name="Huntemann M."/>
            <person name="Clum A."/>
            <person name="Pillay M."/>
            <person name="Palaniappan K."/>
            <person name="Varghese N."/>
            <person name="Mikhailova N."/>
            <person name="Stamatis D."/>
            <person name="Reddy T."/>
            <person name="Daum C."/>
            <person name="Shapiro N."/>
            <person name="Ivanova N."/>
            <person name="Kyrpides N."/>
            <person name="Woyke T."/>
        </authorList>
    </citation>
    <scope>NUCLEOTIDE SEQUENCE [LARGE SCALE GENOMIC DNA]</scope>
    <source>
        <strain evidence="6">GAS496</strain>
    </source>
</reference>
<evidence type="ECO:0000256" key="1">
    <source>
        <dbReference type="ARBA" id="ARBA00006865"/>
    </source>
</evidence>
<dbReference type="EMBL" id="QJJU01000023">
    <property type="protein sequence ID" value="PXX03203.1"/>
    <property type="molecule type" value="Genomic_DNA"/>
</dbReference>
<evidence type="ECO:0000256" key="2">
    <source>
        <dbReference type="SAM" id="MobiDB-lite"/>
    </source>
</evidence>
<keyword evidence="3" id="KW-0812">Transmembrane</keyword>
<keyword evidence="3" id="KW-1133">Transmembrane helix</keyword>
<protein>
    <submittedName>
        <fullName evidence="5">Glycosyl hydrolase family 16</fullName>
    </submittedName>
</protein>
<dbReference type="PANTHER" id="PTHR10963:SF55">
    <property type="entry name" value="GLYCOSIDE HYDROLASE FAMILY 16 PROTEIN"/>
    <property type="match status" value="1"/>
</dbReference>
<dbReference type="Pfam" id="PF00722">
    <property type="entry name" value="Glyco_hydro_16"/>
    <property type="match status" value="1"/>
</dbReference>
<feature type="compositionally biased region" description="Polar residues" evidence="2">
    <location>
        <begin position="11"/>
        <end position="20"/>
    </location>
</feature>
<sequence length="299" mass="32481">MVHSVGCQDLTIGTSPRPSTARRTLRGIAIGSSIMVAVAVATMLGQRYFEQRRTSELFSTQGLTLRSEETFDGPAGAPPNPARFDYDLGGGGWGNGEQQFYTRNPENVRLSGSGQLMIEAWRNGGTFTSARVVTRAKLDVQRGLLEARIKMPAGPGIHPAFWLLGENIPSVGWPACGEIDIIELVNSGHDFHNAIHGPMVNDPTAPWKQSNDGPAAQDLTTDFHTYQVLRQPGVIKIGIDGGLVGEYRAASAPPDTRWVFDGPMYITLNVAVGGEWPGPVHASTPFPATMLVDWIRYWQ</sequence>
<feature type="region of interest" description="Disordered" evidence="2">
    <location>
        <begin position="1"/>
        <end position="20"/>
    </location>
</feature>
<organism evidence="5 6">
    <name type="scientific">Mycolicibacterium moriokaense</name>
    <dbReference type="NCBI Taxonomy" id="39691"/>
    <lineage>
        <taxon>Bacteria</taxon>
        <taxon>Bacillati</taxon>
        <taxon>Actinomycetota</taxon>
        <taxon>Actinomycetes</taxon>
        <taxon>Mycobacteriales</taxon>
        <taxon>Mycobacteriaceae</taxon>
        <taxon>Mycolicibacterium</taxon>
    </lineage>
</organism>
<proteinExistence type="inferred from homology"/>
<keyword evidence="5" id="KW-0378">Hydrolase</keyword>
<comment type="similarity">
    <text evidence="1">Belongs to the glycosyl hydrolase 16 family.</text>
</comment>
<gene>
    <name evidence="5" type="ORF">C8E89_1235</name>
</gene>
<feature type="domain" description="GH16" evidence="4">
    <location>
        <begin position="73"/>
        <end position="299"/>
    </location>
</feature>
<evidence type="ECO:0000313" key="5">
    <source>
        <dbReference type="EMBL" id="PXX03203.1"/>
    </source>
</evidence>
<feature type="transmembrane region" description="Helical" evidence="3">
    <location>
        <begin position="25"/>
        <end position="45"/>
    </location>
</feature>
<name>A0A318H9N8_9MYCO</name>
<dbReference type="Gene3D" id="2.60.120.200">
    <property type="match status" value="1"/>
</dbReference>
<dbReference type="Proteomes" id="UP000247781">
    <property type="component" value="Unassembled WGS sequence"/>
</dbReference>